<dbReference type="Proteomes" id="UP000799421">
    <property type="component" value="Unassembled WGS sequence"/>
</dbReference>
<dbReference type="EMBL" id="MU005976">
    <property type="protein sequence ID" value="KAF2860975.1"/>
    <property type="molecule type" value="Genomic_DNA"/>
</dbReference>
<name>A0A6A7C216_9PEZI</name>
<feature type="compositionally biased region" description="Basic and acidic residues" evidence="1">
    <location>
        <begin position="166"/>
        <end position="183"/>
    </location>
</feature>
<sequence>MSYPTSFTMDAMAEPGTPVTVHKEIKSQATLLGSPTWGFDGAFSDGQASASSPKHASTGADDGTAAKIAQADKDLVTNVENAMKSPTQPLPANLCLPASMPVGPYLLSAFQNHVSNRNTSKVVEKGSATTDKNGPAETHTCVPTEGEHVFVGVRTGANAHNTYAPDDTKGHEHTAIKGNDEIESGKTYDEVEASEQCIESLQADDVLVTHQLDANNVDGGVDEGTDGLKATQNENGDNYMTMDVGMGSSRQDAGNNGVPDEGKSPKNSSHDTTSKDTGLKDNTSTGTTLKKTTINAAAIEDAKTLDDKGTGHGETSIGCTGIVSSNKEPANSIKVQSSNPKHDCQETLPNAIGHAVSGGYPINMETVTTKLSDVRVSSDGAENDPASAKKSGKTGDIDGISNKRKSQRSDLSPGGQPARKKRKSNANALLLAEARFFTTGVWEDPGHQSHQRLRSHEIVALPQRARTPLTRHDATTQALRIPVRQRGIIGRGRGSARGRGNKN</sequence>
<feature type="region of interest" description="Disordered" evidence="1">
    <location>
        <begin position="162"/>
        <end position="183"/>
    </location>
</feature>
<feature type="compositionally biased region" description="Polar residues" evidence="1">
    <location>
        <begin position="46"/>
        <end position="55"/>
    </location>
</feature>
<feature type="region of interest" description="Disordered" evidence="1">
    <location>
        <begin position="216"/>
        <end position="287"/>
    </location>
</feature>
<evidence type="ECO:0000313" key="3">
    <source>
        <dbReference type="Proteomes" id="UP000799421"/>
    </source>
</evidence>
<feature type="region of interest" description="Disordered" evidence="1">
    <location>
        <begin position="376"/>
        <end position="424"/>
    </location>
</feature>
<keyword evidence="3" id="KW-1185">Reference proteome</keyword>
<reference evidence="2" key="1">
    <citation type="journal article" date="2020" name="Stud. Mycol.">
        <title>101 Dothideomycetes genomes: a test case for predicting lifestyles and emergence of pathogens.</title>
        <authorList>
            <person name="Haridas S."/>
            <person name="Albert R."/>
            <person name="Binder M."/>
            <person name="Bloem J."/>
            <person name="Labutti K."/>
            <person name="Salamov A."/>
            <person name="Andreopoulos B."/>
            <person name="Baker S."/>
            <person name="Barry K."/>
            <person name="Bills G."/>
            <person name="Bluhm B."/>
            <person name="Cannon C."/>
            <person name="Castanera R."/>
            <person name="Culley D."/>
            <person name="Daum C."/>
            <person name="Ezra D."/>
            <person name="Gonzalez J."/>
            <person name="Henrissat B."/>
            <person name="Kuo A."/>
            <person name="Liang C."/>
            <person name="Lipzen A."/>
            <person name="Lutzoni F."/>
            <person name="Magnuson J."/>
            <person name="Mondo S."/>
            <person name="Nolan M."/>
            <person name="Ohm R."/>
            <person name="Pangilinan J."/>
            <person name="Park H.-J."/>
            <person name="Ramirez L."/>
            <person name="Alfaro M."/>
            <person name="Sun H."/>
            <person name="Tritt A."/>
            <person name="Yoshinaga Y."/>
            <person name="Zwiers L.-H."/>
            <person name="Turgeon B."/>
            <person name="Goodwin S."/>
            <person name="Spatafora J."/>
            <person name="Crous P."/>
            <person name="Grigoriev I."/>
        </authorList>
    </citation>
    <scope>NUCLEOTIDE SEQUENCE</scope>
    <source>
        <strain evidence="2">CBS 480.64</strain>
    </source>
</reference>
<feature type="region of interest" description="Disordered" evidence="1">
    <location>
        <begin position="305"/>
        <end position="343"/>
    </location>
</feature>
<accession>A0A6A7C216</accession>
<feature type="compositionally biased region" description="Basic and acidic residues" evidence="1">
    <location>
        <begin position="260"/>
        <end position="279"/>
    </location>
</feature>
<feature type="compositionally biased region" description="Polar residues" evidence="1">
    <location>
        <begin position="322"/>
        <end position="339"/>
    </location>
</feature>
<proteinExistence type="predicted"/>
<dbReference type="AlphaFoldDB" id="A0A6A7C216"/>
<evidence type="ECO:0000313" key="2">
    <source>
        <dbReference type="EMBL" id="KAF2860975.1"/>
    </source>
</evidence>
<feature type="region of interest" description="Disordered" evidence="1">
    <location>
        <begin position="42"/>
        <end position="61"/>
    </location>
</feature>
<gene>
    <name evidence="2" type="ORF">K470DRAFT_263989</name>
</gene>
<organism evidence="2 3">
    <name type="scientific">Piedraia hortae CBS 480.64</name>
    <dbReference type="NCBI Taxonomy" id="1314780"/>
    <lineage>
        <taxon>Eukaryota</taxon>
        <taxon>Fungi</taxon>
        <taxon>Dikarya</taxon>
        <taxon>Ascomycota</taxon>
        <taxon>Pezizomycotina</taxon>
        <taxon>Dothideomycetes</taxon>
        <taxon>Dothideomycetidae</taxon>
        <taxon>Capnodiales</taxon>
        <taxon>Piedraiaceae</taxon>
        <taxon>Piedraia</taxon>
    </lineage>
</organism>
<evidence type="ECO:0000256" key="1">
    <source>
        <dbReference type="SAM" id="MobiDB-lite"/>
    </source>
</evidence>
<protein>
    <submittedName>
        <fullName evidence="2">Uncharacterized protein</fullName>
    </submittedName>
</protein>